<accession>A0ABV7RBY9</accession>
<dbReference type="EMBL" id="JBHRXN010000011">
    <property type="protein sequence ID" value="MFC3531769.1"/>
    <property type="molecule type" value="Genomic_DNA"/>
</dbReference>
<reference evidence="2" key="1">
    <citation type="journal article" date="2019" name="Int. J. Syst. Evol. Microbiol.">
        <title>The Global Catalogue of Microorganisms (GCM) 10K type strain sequencing project: providing services to taxonomists for standard genome sequencing and annotation.</title>
        <authorList>
            <consortium name="The Broad Institute Genomics Platform"/>
            <consortium name="The Broad Institute Genome Sequencing Center for Infectious Disease"/>
            <person name="Wu L."/>
            <person name="Ma J."/>
        </authorList>
    </citation>
    <scope>NUCLEOTIDE SEQUENCE [LARGE SCALE GENOMIC DNA]</scope>
    <source>
        <strain evidence="2">KCTC 42742</strain>
    </source>
</reference>
<dbReference type="InterPro" id="IPR023401">
    <property type="entry name" value="ODC_N"/>
</dbReference>
<dbReference type="InterPro" id="IPR003462">
    <property type="entry name" value="ODC_Mu_crystall"/>
</dbReference>
<dbReference type="SUPFAM" id="SSF51735">
    <property type="entry name" value="NAD(P)-binding Rossmann-fold domains"/>
    <property type="match status" value="1"/>
</dbReference>
<dbReference type="InterPro" id="IPR036291">
    <property type="entry name" value="NAD(P)-bd_dom_sf"/>
</dbReference>
<proteinExistence type="predicted"/>
<gene>
    <name evidence="1" type="ORF">ACFOLG_06175</name>
</gene>
<protein>
    <submittedName>
        <fullName evidence="1">Ornithine cyclodeaminase family protein</fullName>
    </submittedName>
</protein>
<sequence>MTISHQRPPLTLNAEQIRPLLAGLPLAATLRGLFAALADEQAVQPAQTLTLFPHGAGDFITYQGVLASEQVFGAKLSPYIVTPGRPVITAWTALLSMQTGQPLLFCDSGELTVARTAGTTALAVDELAPQDSQVLTVIGCGALGQAHLRQALPLRAWREVRLYAPDLAANPALQQTLAAVDARVRCCDSLAAATDGADVIMLCTSSAGAVLDPATLAKPALITSISTNAVNAHEVPPESLAGMDVYCDHAASTPSRAGEMVLAAERGCWHPVALCGDLAALVSGRAPRPDYRRHVFFRSIGMGLQDVAIAHAIWQRHAATCPA</sequence>
<dbReference type="Pfam" id="PF02423">
    <property type="entry name" value="OCD_Mu_crystall"/>
    <property type="match status" value="1"/>
</dbReference>
<dbReference type="PIRSF" id="PIRSF001439">
    <property type="entry name" value="CryM"/>
    <property type="match status" value="1"/>
</dbReference>
<evidence type="ECO:0000313" key="1">
    <source>
        <dbReference type="EMBL" id="MFC3531769.1"/>
    </source>
</evidence>
<comment type="caution">
    <text evidence="1">The sequence shown here is derived from an EMBL/GenBank/DDBJ whole genome shotgun (WGS) entry which is preliminary data.</text>
</comment>
<dbReference type="RefSeq" id="WP_386089652.1">
    <property type="nucleotide sequence ID" value="NZ_JBHRXN010000011.1"/>
</dbReference>
<organism evidence="1 2">
    <name type="scientific">Vogesella facilis</name>
    <dbReference type="NCBI Taxonomy" id="1655232"/>
    <lineage>
        <taxon>Bacteria</taxon>
        <taxon>Pseudomonadati</taxon>
        <taxon>Pseudomonadota</taxon>
        <taxon>Betaproteobacteria</taxon>
        <taxon>Neisseriales</taxon>
        <taxon>Chromobacteriaceae</taxon>
        <taxon>Vogesella</taxon>
    </lineage>
</organism>
<dbReference type="PANTHER" id="PTHR13812:SF19">
    <property type="entry name" value="KETIMINE REDUCTASE MU-CRYSTALLIN"/>
    <property type="match status" value="1"/>
</dbReference>
<evidence type="ECO:0000313" key="2">
    <source>
        <dbReference type="Proteomes" id="UP001595741"/>
    </source>
</evidence>
<keyword evidence="2" id="KW-1185">Reference proteome</keyword>
<dbReference type="Gene3D" id="3.40.50.720">
    <property type="entry name" value="NAD(P)-binding Rossmann-like Domain"/>
    <property type="match status" value="1"/>
</dbReference>
<dbReference type="Gene3D" id="3.30.1780.10">
    <property type="entry name" value="ornithine cyclodeaminase, domain 1"/>
    <property type="match status" value="1"/>
</dbReference>
<dbReference type="PANTHER" id="PTHR13812">
    <property type="entry name" value="KETIMINE REDUCTASE MU-CRYSTALLIN"/>
    <property type="match status" value="1"/>
</dbReference>
<name>A0ABV7RBY9_9NEIS</name>
<dbReference type="Proteomes" id="UP001595741">
    <property type="component" value="Unassembled WGS sequence"/>
</dbReference>